<dbReference type="InterPro" id="IPR012337">
    <property type="entry name" value="RNaseH-like_sf"/>
</dbReference>
<accession>A0AAV2GPM4</accession>
<name>A0AAV2GPM4_9ROSI</name>
<dbReference type="GO" id="GO:0003676">
    <property type="term" value="F:nucleic acid binding"/>
    <property type="evidence" value="ECO:0007669"/>
    <property type="project" value="InterPro"/>
</dbReference>
<protein>
    <recommendedName>
        <fullName evidence="1">RNase H type-1 domain-containing protein</fullName>
    </recommendedName>
</protein>
<reference evidence="2 3" key="1">
    <citation type="submission" date="2024-04" db="EMBL/GenBank/DDBJ databases">
        <authorList>
            <person name="Fracassetti M."/>
        </authorList>
    </citation>
    <scope>NUCLEOTIDE SEQUENCE [LARGE SCALE GENOMIC DNA]</scope>
</reference>
<evidence type="ECO:0000313" key="2">
    <source>
        <dbReference type="EMBL" id="CAL1412441.1"/>
    </source>
</evidence>
<organism evidence="2 3">
    <name type="scientific">Linum trigynum</name>
    <dbReference type="NCBI Taxonomy" id="586398"/>
    <lineage>
        <taxon>Eukaryota</taxon>
        <taxon>Viridiplantae</taxon>
        <taxon>Streptophyta</taxon>
        <taxon>Embryophyta</taxon>
        <taxon>Tracheophyta</taxon>
        <taxon>Spermatophyta</taxon>
        <taxon>Magnoliopsida</taxon>
        <taxon>eudicotyledons</taxon>
        <taxon>Gunneridae</taxon>
        <taxon>Pentapetalae</taxon>
        <taxon>rosids</taxon>
        <taxon>fabids</taxon>
        <taxon>Malpighiales</taxon>
        <taxon>Linaceae</taxon>
        <taxon>Linum</taxon>
    </lineage>
</organism>
<evidence type="ECO:0000313" key="3">
    <source>
        <dbReference type="Proteomes" id="UP001497516"/>
    </source>
</evidence>
<dbReference type="InterPro" id="IPR053151">
    <property type="entry name" value="RNase_H-like"/>
</dbReference>
<dbReference type="InterPro" id="IPR002156">
    <property type="entry name" value="RNaseH_domain"/>
</dbReference>
<dbReference type="GO" id="GO:0004523">
    <property type="term" value="F:RNA-DNA hybrid ribonuclease activity"/>
    <property type="evidence" value="ECO:0007669"/>
    <property type="project" value="InterPro"/>
</dbReference>
<proteinExistence type="predicted"/>
<dbReference type="SUPFAM" id="SSF53098">
    <property type="entry name" value="Ribonuclease H-like"/>
    <property type="match status" value="1"/>
</dbReference>
<sequence>MLVHTSRLPIRTEVEISWMTPPPEWVTLSSDNSLISDSGHVAAGALNQDNLRCCIATFAINLGICHITRAKLRGIVEGLQLACDMGYHRVRLELDLRCAILLLQSNNRIDHHHIAITDRF</sequence>
<dbReference type="PANTHER" id="PTHR47723:SF13">
    <property type="entry name" value="PUTATIVE-RELATED"/>
    <property type="match status" value="1"/>
</dbReference>
<dbReference type="InterPro" id="IPR044730">
    <property type="entry name" value="RNase_H-like_dom_plant"/>
</dbReference>
<gene>
    <name evidence="2" type="ORF">LTRI10_LOCUS51736</name>
</gene>
<dbReference type="Pfam" id="PF13456">
    <property type="entry name" value="RVT_3"/>
    <property type="match status" value="1"/>
</dbReference>
<dbReference type="PANTHER" id="PTHR47723">
    <property type="entry name" value="OS05G0353850 PROTEIN"/>
    <property type="match status" value="1"/>
</dbReference>
<dbReference type="EMBL" id="OZ034822">
    <property type="protein sequence ID" value="CAL1412441.1"/>
    <property type="molecule type" value="Genomic_DNA"/>
</dbReference>
<dbReference type="AlphaFoldDB" id="A0AAV2GPM4"/>
<dbReference type="CDD" id="cd06222">
    <property type="entry name" value="RNase_H_like"/>
    <property type="match status" value="1"/>
</dbReference>
<feature type="domain" description="RNase H type-1" evidence="1">
    <location>
        <begin position="48"/>
        <end position="114"/>
    </location>
</feature>
<evidence type="ECO:0000259" key="1">
    <source>
        <dbReference type="Pfam" id="PF13456"/>
    </source>
</evidence>
<dbReference type="Proteomes" id="UP001497516">
    <property type="component" value="Chromosome 9"/>
</dbReference>
<keyword evidence="3" id="KW-1185">Reference proteome</keyword>